<evidence type="ECO:0000256" key="1">
    <source>
        <dbReference type="SAM" id="Phobius"/>
    </source>
</evidence>
<keyword evidence="1" id="KW-0472">Membrane</keyword>
<reference evidence="2 3" key="1">
    <citation type="journal article" date="2020" name="Fungal Divers.">
        <title>Resolving the Mortierellaceae phylogeny through synthesis of multi-gene phylogenetics and phylogenomics.</title>
        <authorList>
            <person name="Vandepol N."/>
            <person name="Liber J."/>
            <person name="Desiro A."/>
            <person name="Na H."/>
            <person name="Kennedy M."/>
            <person name="Barry K."/>
            <person name="Grigoriev I.V."/>
            <person name="Miller A.N."/>
            <person name="O'Donnell K."/>
            <person name="Stajich J.E."/>
            <person name="Bonito G."/>
        </authorList>
    </citation>
    <scope>NUCLEOTIDE SEQUENCE [LARGE SCALE GENOMIC DNA]</scope>
    <source>
        <strain evidence="2 3">AD045</strain>
    </source>
</reference>
<organism evidence="2 3">
    <name type="scientific">Linnemannia gamsii</name>
    <dbReference type="NCBI Taxonomy" id="64522"/>
    <lineage>
        <taxon>Eukaryota</taxon>
        <taxon>Fungi</taxon>
        <taxon>Fungi incertae sedis</taxon>
        <taxon>Mucoromycota</taxon>
        <taxon>Mortierellomycotina</taxon>
        <taxon>Mortierellomycetes</taxon>
        <taxon>Mortierellales</taxon>
        <taxon>Mortierellaceae</taxon>
        <taxon>Linnemannia</taxon>
    </lineage>
</organism>
<comment type="caution">
    <text evidence="2">The sequence shown here is derived from an EMBL/GenBank/DDBJ whole genome shotgun (WGS) entry which is preliminary data.</text>
</comment>
<feature type="transmembrane region" description="Helical" evidence="1">
    <location>
        <begin position="139"/>
        <end position="158"/>
    </location>
</feature>
<dbReference type="Proteomes" id="UP001194696">
    <property type="component" value="Unassembled WGS sequence"/>
</dbReference>
<keyword evidence="1" id="KW-1133">Transmembrane helix</keyword>
<feature type="non-terminal residue" evidence="2">
    <location>
        <position position="261"/>
    </location>
</feature>
<evidence type="ECO:0000313" key="3">
    <source>
        <dbReference type="Proteomes" id="UP001194696"/>
    </source>
</evidence>
<sequence length="261" mass="29388">MDGLAATCAQKGGKLISNPDDIQSACFNWCSPQSVTAFVKQLRALNITKLAEDEKKEYLDIVGRYEDILERLLMYIGNEKPKFEYLQVVVTQERPDIYETLCKEIDIETPTKIYADISDLQTLVRDRKQMLGSKRREQLFQLLVIGGTGICLVIASILNARFALNGPCNATSLIVPIVASAFAMFSGPNGFKMIFELILNGAEHAELNLIDSNLATLEKHLSDVREKCEELNQANKSFSYDLRFENFKVEGERMECTKEGK</sequence>
<keyword evidence="3" id="KW-1185">Reference proteome</keyword>
<keyword evidence="1" id="KW-0812">Transmembrane</keyword>
<name>A0ABQ7JHV5_9FUNG</name>
<accession>A0ABQ7JHV5</accession>
<gene>
    <name evidence="2" type="ORF">BGZ96_004699</name>
</gene>
<protein>
    <submittedName>
        <fullName evidence="2">Uncharacterized protein</fullName>
    </submittedName>
</protein>
<evidence type="ECO:0000313" key="2">
    <source>
        <dbReference type="EMBL" id="KAG0273704.1"/>
    </source>
</evidence>
<dbReference type="EMBL" id="JAAAIM010002185">
    <property type="protein sequence ID" value="KAG0273704.1"/>
    <property type="molecule type" value="Genomic_DNA"/>
</dbReference>
<feature type="transmembrane region" description="Helical" evidence="1">
    <location>
        <begin position="164"/>
        <end position="185"/>
    </location>
</feature>
<proteinExistence type="predicted"/>